<organism evidence="2 3">
    <name type="scientific">Agathobacter rectalis</name>
    <dbReference type="NCBI Taxonomy" id="39491"/>
    <lineage>
        <taxon>Bacteria</taxon>
        <taxon>Bacillati</taxon>
        <taxon>Bacillota</taxon>
        <taxon>Clostridia</taxon>
        <taxon>Lachnospirales</taxon>
        <taxon>Lachnospiraceae</taxon>
        <taxon>Agathobacter</taxon>
    </lineage>
</organism>
<evidence type="ECO:0000256" key="1">
    <source>
        <dbReference type="SAM" id="MobiDB-lite"/>
    </source>
</evidence>
<feature type="compositionally biased region" description="Low complexity" evidence="1">
    <location>
        <begin position="59"/>
        <end position="69"/>
    </location>
</feature>
<comment type="caution">
    <text evidence="2">The sequence shown here is derived from an EMBL/GenBank/DDBJ whole genome shotgun (WGS) entry which is preliminary data.</text>
</comment>
<dbReference type="EMBL" id="QSAE01000026">
    <property type="protein sequence ID" value="RGW39536.1"/>
    <property type="molecule type" value="Genomic_DNA"/>
</dbReference>
<feature type="region of interest" description="Disordered" evidence="1">
    <location>
        <begin position="32"/>
        <end position="69"/>
    </location>
</feature>
<dbReference type="AlphaFoldDB" id="A0A413BFR1"/>
<accession>A0A413BFR1</accession>
<name>A0A413BFR1_9FIRM</name>
<gene>
    <name evidence="2" type="ORF">DWV78_09300</name>
</gene>
<evidence type="ECO:0000313" key="2">
    <source>
        <dbReference type="EMBL" id="RGW39536.1"/>
    </source>
</evidence>
<dbReference type="Proteomes" id="UP000286581">
    <property type="component" value="Unassembled WGS sequence"/>
</dbReference>
<reference evidence="2 3" key="1">
    <citation type="submission" date="2018-08" db="EMBL/GenBank/DDBJ databases">
        <title>A genome reference for cultivated species of the human gut microbiota.</title>
        <authorList>
            <person name="Zou Y."/>
            <person name="Xue W."/>
            <person name="Luo G."/>
        </authorList>
    </citation>
    <scope>NUCLEOTIDE SEQUENCE [LARGE SCALE GENOMIC DNA]</scope>
    <source>
        <strain evidence="2 3">AF12-8</strain>
    </source>
</reference>
<protein>
    <submittedName>
        <fullName evidence="2">Uncharacterized protein</fullName>
    </submittedName>
</protein>
<proteinExistence type="predicted"/>
<sequence length="69" mass="7831">MAKAELTTVENFKIVTGMEAMDEELRAELEDELDDLDDDGASMPSTSRSRLAEEKPSRSRQTIRTIRRS</sequence>
<evidence type="ECO:0000313" key="3">
    <source>
        <dbReference type="Proteomes" id="UP000286581"/>
    </source>
</evidence>